<evidence type="ECO:0000313" key="2">
    <source>
        <dbReference type="EMBL" id="TFL00925.1"/>
    </source>
</evidence>
<feature type="compositionally biased region" description="Basic and acidic residues" evidence="1">
    <location>
        <begin position="66"/>
        <end position="75"/>
    </location>
</feature>
<name>A0A5C3QFT0_9AGAR</name>
<sequence length="105" mass="11657">MTASPPQPVDSSIASYVTAAKELQGFTTDSDYLQTVYNDLLQQDQQDPMAMNNLAYDPDFATMEQMHQKQMDKINAKVQQQVQASQQTAQQGTPTQPTTQPTTQS</sequence>
<gene>
    <name evidence="2" type="ORF">BDV98DRAFT_568945</name>
</gene>
<keyword evidence="3" id="KW-1185">Reference proteome</keyword>
<proteinExistence type="predicted"/>
<organism evidence="2 3">
    <name type="scientific">Pterulicium gracile</name>
    <dbReference type="NCBI Taxonomy" id="1884261"/>
    <lineage>
        <taxon>Eukaryota</taxon>
        <taxon>Fungi</taxon>
        <taxon>Dikarya</taxon>
        <taxon>Basidiomycota</taxon>
        <taxon>Agaricomycotina</taxon>
        <taxon>Agaricomycetes</taxon>
        <taxon>Agaricomycetidae</taxon>
        <taxon>Agaricales</taxon>
        <taxon>Pleurotineae</taxon>
        <taxon>Pterulaceae</taxon>
        <taxon>Pterulicium</taxon>
    </lineage>
</organism>
<evidence type="ECO:0000313" key="3">
    <source>
        <dbReference type="Proteomes" id="UP000305067"/>
    </source>
</evidence>
<evidence type="ECO:0000256" key="1">
    <source>
        <dbReference type="SAM" id="MobiDB-lite"/>
    </source>
</evidence>
<feature type="region of interest" description="Disordered" evidence="1">
    <location>
        <begin position="66"/>
        <end position="105"/>
    </location>
</feature>
<dbReference type="EMBL" id="ML178827">
    <property type="protein sequence ID" value="TFL00925.1"/>
    <property type="molecule type" value="Genomic_DNA"/>
</dbReference>
<reference evidence="2 3" key="1">
    <citation type="journal article" date="2019" name="Nat. Ecol. Evol.">
        <title>Megaphylogeny resolves global patterns of mushroom evolution.</title>
        <authorList>
            <person name="Varga T."/>
            <person name="Krizsan K."/>
            <person name="Foldi C."/>
            <person name="Dima B."/>
            <person name="Sanchez-Garcia M."/>
            <person name="Sanchez-Ramirez S."/>
            <person name="Szollosi G.J."/>
            <person name="Szarkandi J.G."/>
            <person name="Papp V."/>
            <person name="Albert L."/>
            <person name="Andreopoulos W."/>
            <person name="Angelini C."/>
            <person name="Antonin V."/>
            <person name="Barry K.W."/>
            <person name="Bougher N.L."/>
            <person name="Buchanan P."/>
            <person name="Buyck B."/>
            <person name="Bense V."/>
            <person name="Catcheside P."/>
            <person name="Chovatia M."/>
            <person name="Cooper J."/>
            <person name="Damon W."/>
            <person name="Desjardin D."/>
            <person name="Finy P."/>
            <person name="Geml J."/>
            <person name="Haridas S."/>
            <person name="Hughes K."/>
            <person name="Justo A."/>
            <person name="Karasinski D."/>
            <person name="Kautmanova I."/>
            <person name="Kiss B."/>
            <person name="Kocsube S."/>
            <person name="Kotiranta H."/>
            <person name="LaButti K.M."/>
            <person name="Lechner B.E."/>
            <person name="Liimatainen K."/>
            <person name="Lipzen A."/>
            <person name="Lukacs Z."/>
            <person name="Mihaltcheva S."/>
            <person name="Morgado L.N."/>
            <person name="Niskanen T."/>
            <person name="Noordeloos M.E."/>
            <person name="Ohm R.A."/>
            <person name="Ortiz-Santana B."/>
            <person name="Ovrebo C."/>
            <person name="Racz N."/>
            <person name="Riley R."/>
            <person name="Savchenko A."/>
            <person name="Shiryaev A."/>
            <person name="Soop K."/>
            <person name="Spirin V."/>
            <person name="Szebenyi C."/>
            <person name="Tomsovsky M."/>
            <person name="Tulloss R.E."/>
            <person name="Uehling J."/>
            <person name="Grigoriev I.V."/>
            <person name="Vagvolgyi C."/>
            <person name="Papp T."/>
            <person name="Martin F.M."/>
            <person name="Miettinen O."/>
            <person name="Hibbett D.S."/>
            <person name="Nagy L.G."/>
        </authorList>
    </citation>
    <scope>NUCLEOTIDE SEQUENCE [LARGE SCALE GENOMIC DNA]</scope>
    <source>
        <strain evidence="2 3">CBS 309.79</strain>
    </source>
</reference>
<feature type="compositionally biased region" description="Low complexity" evidence="1">
    <location>
        <begin position="78"/>
        <end position="105"/>
    </location>
</feature>
<accession>A0A5C3QFT0</accession>
<protein>
    <submittedName>
        <fullName evidence="2">Uncharacterized protein</fullName>
    </submittedName>
</protein>
<dbReference type="Proteomes" id="UP000305067">
    <property type="component" value="Unassembled WGS sequence"/>
</dbReference>
<feature type="non-terminal residue" evidence="2">
    <location>
        <position position="105"/>
    </location>
</feature>
<dbReference type="AlphaFoldDB" id="A0A5C3QFT0"/>